<organism evidence="5 7">
    <name type="scientific">Didymodactylos carnosus</name>
    <dbReference type="NCBI Taxonomy" id="1234261"/>
    <lineage>
        <taxon>Eukaryota</taxon>
        <taxon>Metazoa</taxon>
        <taxon>Spiralia</taxon>
        <taxon>Gnathifera</taxon>
        <taxon>Rotifera</taxon>
        <taxon>Eurotatoria</taxon>
        <taxon>Bdelloidea</taxon>
        <taxon>Philodinida</taxon>
        <taxon>Philodinidae</taxon>
        <taxon>Didymodactylos</taxon>
    </lineage>
</organism>
<feature type="domain" description="Teneurin-like YD-shell" evidence="4">
    <location>
        <begin position="2"/>
        <end position="169"/>
    </location>
</feature>
<dbReference type="Pfam" id="PF25023">
    <property type="entry name" value="TEN_YD-shell"/>
    <property type="match status" value="1"/>
</dbReference>
<dbReference type="GO" id="GO:0050839">
    <property type="term" value="F:cell adhesion molecule binding"/>
    <property type="evidence" value="ECO:0007669"/>
    <property type="project" value="TreeGrafter"/>
</dbReference>
<dbReference type="InterPro" id="IPR056823">
    <property type="entry name" value="TEN-like_YD-shell"/>
</dbReference>
<evidence type="ECO:0000256" key="2">
    <source>
        <dbReference type="ARBA" id="ARBA00022737"/>
    </source>
</evidence>
<dbReference type="AlphaFoldDB" id="A0A8S2GAJ6"/>
<dbReference type="EMBL" id="CAJOBA010107868">
    <property type="protein sequence ID" value="CAF4543905.1"/>
    <property type="molecule type" value="Genomic_DNA"/>
</dbReference>
<evidence type="ECO:0000313" key="7">
    <source>
        <dbReference type="Proteomes" id="UP000677228"/>
    </source>
</evidence>
<dbReference type="GO" id="GO:0046982">
    <property type="term" value="F:protein heterodimerization activity"/>
    <property type="evidence" value="ECO:0007669"/>
    <property type="project" value="TreeGrafter"/>
</dbReference>
<dbReference type="GO" id="GO:0043005">
    <property type="term" value="C:neuron projection"/>
    <property type="evidence" value="ECO:0007669"/>
    <property type="project" value="TreeGrafter"/>
</dbReference>
<sequence length="170" mass="21053">IEYIYDNKRLLFEQIKIQIGTKSIIHYDYKYDLLERIIEIRKNNIIKYHYEYDLNGNINRTNEYESIHYNKWDQIVYIKQNILINYIYDNNGFMIKSNNGNNIFIFNSNGLLIKYKKNNNDKKILIQFIYDYKNRLIGKFYTITGRYIQYIYDDYFHSNRIKHIYDSNKR</sequence>
<dbReference type="GO" id="GO:0007157">
    <property type="term" value="P:heterophilic cell-cell adhesion via plasma membrane cell adhesion molecules"/>
    <property type="evidence" value="ECO:0007669"/>
    <property type="project" value="TreeGrafter"/>
</dbReference>
<evidence type="ECO:0000259" key="4">
    <source>
        <dbReference type="Pfam" id="PF25023"/>
    </source>
</evidence>
<dbReference type="PANTHER" id="PTHR11219:SF69">
    <property type="entry name" value="TENEURIN-A"/>
    <property type="match status" value="1"/>
</dbReference>
<gene>
    <name evidence="5" type="ORF">OVA965_LOCUS45704</name>
    <name evidence="6" type="ORF">TMI583_LOCUS49442</name>
</gene>
<dbReference type="InterPro" id="IPR051216">
    <property type="entry name" value="Teneurin"/>
</dbReference>
<reference evidence="5" key="1">
    <citation type="submission" date="2021-02" db="EMBL/GenBank/DDBJ databases">
        <authorList>
            <person name="Nowell W R."/>
        </authorList>
    </citation>
    <scope>NUCLEOTIDE SEQUENCE</scope>
</reference>
<proteinExistence type="predicted"/>
<evidence type="ECO:0000256" key="3">
    <source>
        <dbReference type="ARBA" id="ARBA00023157"/>
    </source>
</evidence>
<feature type="non-terminal residue" evidence="5">
    <location>
        <position position="1"/>
    </location>
</feature>
<evidence type="ECO:0000313" key="6">
    <source>
        <dbReference type="EMBL" id="CAF4543905.1"/>
    </source>
</evidence>
<keyword evidence="1" id="KW-0245">EGF-like domain</keyword>
<evidence type="ECO:0000313" key="5">
    <source>
        <dbReference type="EMBL" id="CAF1670549.1"/>
    </source>
</evidence>
<feature type="non-terminal residue" evidence="5">
    <location>
        <position position="170"/>
    </location>
</feature>
<dbReference type="GO" id="GO:0048666">
    <property type="term" value="P:neuron development"/>
    <property type="evidence" value="ECO:0007669"/>
    <property type="project" value="TreeGrafter"/>
</dbReference>
<dbReference type="Gene3D" id="2.180.10.10">
    <property type="entry name" value="RHS repeat-associated core"/>
    <property type="match status" value="1"/>
</dbReference>
<keyword evidence="3" id="KW-1015">Disulfide bond</keyword>
<comment type="caution">
    <text evidence="5">The sequence shown here is derived from an EMBL/GenBank/DDBJ whole genome shotgun (WGS) entry which is preliminary data.</text>
</comment>
<dbReference type="Proteomes" id="UP000682733">
    <property type="component" value="Unassembled WGS sequence"/>
</dbReference>
<keyword evidence="2" id="KW-0677">Repeat</keyword>
<dbReference type="EMBL" id="CAJNOK010074332">
    <property type="protein sequence ID" value="CAF1670549.1"/>
    <property type="molecule type" value="Genomic_DNA"/>
</dbReference>
<dbReference type="GO" id="GO:0042803">
    <property type="term" value="F:protein homodimerization activity"/>
    <property type="evidence" value="ECO:0007669"/>
    <property type="project" value="TreeGrafter"/>
</dbReference>
<dbReference type="Proteomes" id="UP000677228">
    <property type="component" value="Unassembled WGS sequence"/>
</dbReference>
<protein>
    <recommendedName>
        <fullName evidence="4">Teneurin-like YD-shell domain-containing protein</fullName>
    </recommendedName>
</protein>
<evidence type="ECO:0000256" key="1">
    <source>
        <dbReference type="ARBA" id="ARBA00022536"/>
    </source>
</evidence>
<dbReference type="PANTHER" id="PTHR11219">
    <property type="entry name" value="TENEURIN AND N-ACETYLGLUCOSAMINE-1-PHOSPHODIESTER ALPHA-N-ACETYLGLUCOSAMINIDASE"/>
    <property type="match status" value="1"/>
</dbReference>
<accession>A0A8S2GAJ6</accession>
<name>A0A8S2GAJ6_9BILA</name>